<dbReference type="GO" id="GO:0009231">
    <property type="term" value="P:riboflavin biosynthetic process"/>
    <property type="evidence" value="ECO:0007669"/>
    <property type="project" value="InterPro"/>
</dbReference>
<comment type="pathway">
    <text evidence="1">Cofactor biosynthesis; riboflavin biosynthesis.</text>
</comment>
<dbReference type="PANTHER" id="PTHR38011:SF7">
    <property type="entry name" value="2,5-DIAMINO-6-RIBOSYLAMINO-4(3H)-PYRIMIDINONE 5'-PHOSPHATE REDUCTASE"/>
    <property type="match status" value="1"/>
</dbReference>
<dbReference type="Pfam" id="PF01872">
    <property type="entry name" value="RibD_C"/>
    <property type="match status" value="1"/>
</dbReference>
<evidence type="ECO:0000256" key="1">
    <source>
        <dbReference type="ARBA" id="ARBA00005104"/>
    </source>
</evidence>
<dbReference type="OrthoDB" id="5432at2759"/>
<dbReference type="GO" id="GO:0008703">
    <property type="term" value="F:5-amino-6-(5-phosphoribosylamino)uracil reductase activity"/>
    <property type="evidence" value="ECO:0007669"/>
    <property type="project" value="InterPro"/>
</dbReference>
<dbReference type="InterPro" id="IPR002734">
    <property type="entry name" value="RibDG_C"/>
</dbReference>
<keyword evidence="3" id="KW-0560">Oxidoreductase</keyword>
<feature type="domain" description="Bacterial bifunctional deaminase-reductase C-terminal" evidence="5">
    <location>
        <begin position="62"/>
        <end position="277"/>
    </location>
</feature>
<feature type="signal peptide" evidence="4">
    <location>
        <begin position="1"/>
        <end position="22"/>
    </location>
</feature>
<protein>
    <recommendedName>
        <fullName evidence="5">Bacterial bifunctional deaminase-reductase C-terminal domain-containing protein</fullName>
    </recommendedName>
</protein>
<accession>A0A9W7E3F3</accession>
<dbReference type="SUPFAM" id="SSF53597">
    <property type="entry name" value="Dihydrofolate reductase-like"/>
    <property type="match status" value="1"/>
</dbReference>
<gene>
    <name evidence="6" type="ORF">TrST_g10117</name>
</gene>
<sequence length="330" mass="35917">MSMATLLLVAVLLSAVSTVSLASLPRETTSASLPGSSSLESYVSKCVDRITKGDDGGGRSCVLLSWAQTADGKLAFAEDFNEAEDDPARHDGSSARRRMRANVMLSGDKSLAFTHSFLRSIADYIVVGSGTILTDDPRLVEHKGFEVEGETGEMSERKVLKPVILVGSETWGKELEMQYNDLRLVRKWQGAVVIVGGEEEGLHLQREETEGGGGKGWRWLVKGGGRDLKNVRKTLQKIAQAEGNSGSGRLLVVVEGGCKVLQNFLDEGEWDIICVTCCSTKMEASFGALGVGLSRCWDRGWGEGRWEKVFQVGEDKVRVIVNMKNGNEKE</sequence>
<keyword evidence="2" id="KW-0521">NADP</keyword>
<name>A0A9W7E3F3_9STRA</name>
<dbReference type="PANTHER" id="PTHR38011">
    <property type="entry name" value="DIHYDROFOLATE REDUCTASE FAMILY PROTEIN (AFU_ORTHOLOGUE AFUA_8G06820)"/>
    <property type="match status" value="1"/>
</dbReference>
<reference evidence="7" key="1">
    <citation type="journal article" date="2023" name="Commun. Biol.">
        <title>Genome analysis of Parmales, the sister group of diatoms, reveals the evolutionary specialization of diatoms from phago-mixotrophs to photoautotrophs.</title>
        <authorList>
            <person name="Ban H."/>
            <person name="Sato S."/>
            <person name="Yoshikawa S."/>
            <person name="Yamada K."/>
            <person name="Nakamura Y."/>
            <person name="Ichinomiya M."/>
            <person name="Sato N."/>
            <person name="Blanc-Mathieu R."/>
            <person name="Endo H."/>
            <person name="Kuwata A."/>
            <person name="Ogata H."/>
        </authorList>
    </citation>
    <scope>NUCLEOTIDE SEQUENCE [LARGE SCALE GENOMIC DNA]</scope>
    <source>
        <strain evidence="7">NIES 3701</strain>
    </source>
</reference>
<organism evidence="6 7">
    <name type="scientific">Triparma strigata</name>
    <dbReference type="NCBI Taxonomy" id="1606541"/>
    <lineage>
        <taxon>Eukaryota</taxon>
        <taxon>Sar</taxon>
        <taxon>Stramenopiles</taxon>
        <taxon>Ochrophyta</taxon>
        <taxon>Bolidophyceae</taxon>
        <taxon>Parmales</taxon>
        <taxon>Triparmaceae</taxon>
        <taxon>Triparma</taxon>
    </lineage>
</organism>
<dbReference type="Gene3D" id="3.40.430.10">
    <property type="entry name" value="Dihydrofolate Reductase, subunit A"/>
    <property type="match status" value="1"/>
</dbReference>
<evidence type="ECO:0000256" key="4">
    <source>
        <dbReference type="SAM" id="SignalP"/>
    </source>
</evidence>
<keyword evidence="7" id="KW-1185">Reference proteome</keyword>
<evidence type="ECO:0000313" key="6">
    <source>
        <dbReference type="EMBL" id="GMH64727.1"/>
    </source>
</evidence>
<feature type="chain" id="PRO_5040880411" description="Bacterial bifunctional deaminase-reductase C-terminal domain-containing protein" evidence="4">
    <location>
        <begin position="23"/>
        <end position="330"/>
    </location>
</feature>
<dbReference type="AlphaFoldDB" id="A0A9W7E3F3"/>
<keyword evidence="4" id="KW-0732">Signal</keyword>
<dbReference type="InterPro" id="IPR050765">
    <property type="entry name" value="Riboflavin_Biosynth_HTPR"/>
</dbReference>
<evidence type="ECO:0000256" key="2">
    <source>
        <dbReference type="ARBA" id="ARBA00022857"/>
    </source>
</evidence>
<dbReference type="Proteomes" id="UP001165085">
    <property type="component" value="Unassembled WGS sequence"/>
</dbReference>
<evidence type="ECO:0000313" key="7">
    <source>
        <dbReference type="Proteomes" id="UP001165085"/>
    </source>
</evidence>
<evidence type="ECO:0000259" key="5">
    <source>
        <dbReference type="Pfam" id="PF01872"/>
    </source>
</evidence>
<dbReference type="EMBL" id="BRXY01000096">
    <property type="protein sequence ID" value="GMH64727.1"/>
    <property type="molecule type" value="Genomic_DNA"/>
</dbReference>
<proteinExistence type="predicted"/>
<comment type="caution">
    <text evidence="6">The sequence shown here is derived from an EMBL/GenBank/DDBJ whole genome shotgun (WGS) entry which is preliminary data.</text>
</comment>
<dbReference type="InterPro" id="IPR024072">
    <property type="entry name" value="DHFR-like_dom_sf"/>
</dbReference>
<evidence type="ECO:0000256" key="3">
    <source>
        <dbReference type="ARBA" id="ARBA00023002"/>
    </source>
</evidence>